<organism evidence="8 9">
    <name type="scientific">Tichowtungia aerotolerans</name>
    <dbReference type="NCBI Taxonomy" id="2697043"/>
    <lineage>
        <taxon>Bacteria</taxon>
        <taxon>Pseudomonadati</taxon>
        <taxon>Kiritimatiellota</taxon>
        <taxon>Tichowtungiia</taxon>
        <taxon>Tichowtungiales</taxon>
        <taxon>Tichowtungiaceae</taxon>
        <taxon>Tichowtungia</taxon>
    </lineage>
</organism>
<dbReference type="SUPFAM" id="SSF53613">
    <property type="entry name" value="Ribokinase-like"/>
    <property type="match status" value="1"/>
</dbReference>
<evidence type="ECO:0000256" key="3">
    <source>
        <dbReference type="ARBA" id="ARBA00022741"/>
    </source>
</evidence>
<sequence length="302" mass="32393">MKILCCGFFPALQRTIEYKSFRPGEVNRALKVSVAASGKATNTARVLSILGADSVMLSFAGGANGETVQKLLETEDFECNWVDTGAETRICQTLLSDEDGSCTELVEENPPPSSRDWKTFIQTFGRIQADFDRIVFCGNLPPHVPQEIYAELMACTNGDKVLVDSSKTPLLATLSHRPSVVKLNTEELSMTVKDTYDPLEQARELIAHGAGAVGITQGKDSAMLVTPNNVYRYSIPQIKAFNPIGSGDSVSAGISFALAKGSALPEAFAFGLACGTSNAMNVEPGVVKPEQIAELIPKIQIS</sequence>
<feature type="domain" description="Carbohydrate kinase PfkB" evidence="7">
    <location>
        <begin position="20"/>
        <end position="276"/>
    </location>
</feature>
<dbReference type="Proteomes" id="UP000464954">
    <property type="component" value="Chromosome"/>
</dbReference>
<dbReference type="NCBIfam" id="TIGR03168">
    <property type="entry name" value="1-PFK"/>
    <property type="match status" value="1"/>
</dbReference>
<keyword evidence="2 6" id="KW-0808">Transferase</keyword>
<dbReference type="InterPro" id="IPR029056">
    <property type="entry name" value="Ribokinase-like"/>
</dbReference>
<dbReference type="PIRSF" id="PIRSF000535">
    <property type="entry name" value="1PFK/6PFK/LacC"/>
    <property type="match status" value="1"/>
</dbReference>
<reference evidence="8 9" key="1">
    <citation type="submission" date="2020-01" db="EMBL/GenBank/DDBJ databases">
        <title>Ponticoccus aerotolerans gen. nov., sp. nov., an anaerobic bacterium and proposal of Ponticoccusceae fam. nov., Ponticoccusles ord. nov. and Ponticoccuse classis nov. in the phylum Kiritimatiellaeota.</title>
        <authorList>
            <person name="Zhou L.Y."/>
            <person name="Du Z.J."/>
        </authorList>
    </citation>
    <scope>NUCLEOTIDE SEQUENCE [LARGE SCALE GENOMIC DNA]</scope>
    <source>
        <strain evidence="8 9">S-5007</strain>
    </source>
</reference>
<evidence type="ECO:0000256" key="5">
    <source>
        <dbReference type="ARBA" id="ARBA00022840"/>
    </source>
</evidence>
<dbReference type="PANTHER" id="PTHR46566">
    <property type="entry name" value="1-PHOSPHOFRUCTOKINASE-RELATED"/>
    <property type="match status" value="1"/>
</dbReference>
<dbReference type="InterPro" id="IPR002173">
    <property type="entry name" value="Carboh/pur_kinase_PfkB_CS"/>
</dbReference>
<dbReference type="InterPro" id="IPR011611">
    <property type="entry name" value="PfkB_dom"/>
</dbReference>
<dbReference type="Pfam" id="PF00294">
    <property type="entry name" value="PfkB"/>
    <property type="match status" value="1"/>
</dbReference>
<keyword evidence="5" id="KW-0067">ATP-binding</keyword>
<evidence type="ECO:0000256" key="1">
    <source>
        <dbReference type="ARBA" id="ARBA00010688"/>
    </source>
</evidence>
<dbReference type="PANTHER" id="PTHR46566:SF2">
    <property type="entry name" value="ATP-DEPENDENT 6-PHOSPHOFRUCTOKINASE ISOZYME 2"/>
    <property type="match status" value="1"/>
</dbReference>
<dbReference type="PROSITE" id="PS00584">
    <property type="entry name" value="PFKB_KINASES_2"/>
    <property type="match status" value="1"/>
</dbReference>
<proteinExistence type="inferred from homology"/>
<evidence type="ECO:0000256" key="2">
    <source>
        <dbReference type="ARBA" id="ARBA00022679"/>
    </source>
</evidence>
<name>A0A6P1MB81_9BACT</name>
<dbReference type="GO" id="GO:0016773">
    <property type="term" value="F:phosphotransferase activity, alcohol group as acceptor"/>
    <property type="evidence" value="ECO:0007669"/>
    <property type="project" value="InterPro"/>
</dbReference>
<accession>A0A6P1MB81</accession>
<dbReference type="EMBL" id="CP047593">
    <property type="protein sequence ID" value="QHI70363.1"/>
    <property type="molecule type" value="Genomic_DNA"/>
</dbReference>
<dbReference type="EC" id="2.7.1.-" evidence="8"/>
<dbReference type="AlphaFoldDB" id="A0A6P1MB81"/>
<evidence type="ECO:0000259" key="7">
    <source>
        <dbReference type="Pfam" id="PF00294"/>
    </source>
</evidence>
<evidence type="ECO:0000313" key="8">
    <source>
        <dbReference type="EMBL" id="QHI70363.1"/>
    </source>
</evidence>
<evidence type="ECO:0000256" key="4">
    <source>
        <dbReference type="ARBA" id="ARBA00022777"/>
    </source>
</evidence>
<dbReference type="CDD" id="cd01164">
    <property type="entry name" value="FruK_PfkB_like"/>
    <property type="match status" value="1"/>
</dbReference>
<dbReference type="GO" id="GO:0005524">
    <property type="term" value="F:ATP binding"/>
    <property type="evidence" value="ECO:0007669"/>
    <property type="project" value="UniProtKB-KW"/>
</dbReference>
<dbReference type="KEGG" id="taer:GT409_13240"/>
<keyword evidence="3" id="KW-0547">Nucleotide-binding</keyword>
<dbReference type="RefSeq" id="WP_160629540.1">
    <property type="nucleotide sequence ID" value="NZ_CP047593.1"/>
</dbReference>
<comment type="similarity">
    <text evidence="1">Belongs to the carbohydrate kinase PfkB family.</text>
</comment>
<gene>
    <name evidence="8" type="ORF">GT409_13240</name>
</gene>
<dbReference type="Gene3D" id="3.40.1190.20">
    <property type="match status" value="1"/>
</dbReference>
<keyword evidence="4 8" id="KW-0418">Kinase</keyword>
<evidence type="ECO:0000313" key="9">
    <source>
        <dbReference type="Proteomes" id="UP000464954"/>
    </source>
</evidence>
<dbReference type="GO" id="GO:0016301">
    <property type="term" value="F:kinase activity"/>
    <property type="evidence" value="ECO:0007669"/>
    <property type="project" value="UniProtKB-KW"/>
</dbReference>
<protein>
    <submittedName>
        <fullName evidence="8">Hexose kinase</fullName>
        <ecNumber evidence="8">2.7.1.-</ecNumber>
    </submittedName>
</protein>
<dbReference type="GO" id="GO:0005975">
    <property type="term" value="P:carbohydrate metabolic process"/>
    <property type="evidence" value="ECO:0007669"/>
    <property type="project" value="InterPro"/>
</dbReference>
<evidence type="ECO:0000256" key="6">
    <source>
        <dbReference type="PIRNR" id="PIRNR000535"/>
    </source>
</evidence>
<keyword evidence="9" id="KW-1185">Reference proteome</keyword>
<dbReference type="InterPro" id="IPR017583">
    <property type="entry name" value="Tagatose/fructose_Pkinase"/>
</dbReference>